<keyword evidence="3" id="KW-1185">Reference proteome</keyword>
<dbReference type="EMBL" id="QUMS01000001">
    <property type="protein sequence ID" value="REG10852.1"/>
    <property type="molecule type" value="Genomic_DNA"/>
</dbReference>
<proteinExistence type="predicted"/>
<reference evidence="2 3" key="1">
    <citation type="submission" date="2018-08" db="EMBL/GenBank/DDBJ databases">
        <title>Genomic Encyclopedia of Type Strains, Phase IV (KMG-IV): sequencing the most valuable type-strain genomes for metagenomic binning, comparative biology and taxonomic classification.</title>
        <authorList>
            <person name="Goeker M."/>
        </authorList>
    </citation>
    <scope>NUCLEOTIDE SEQUENCE [LARGE SCALE GENOMIC DNA]</scope>
    <source>
        <strain evidence="2 3">DSM 23923</strain>
    </source>
</reference>
<name>A0A347ZTE2_9CHLR</name>
<feature type="domain" description="DUF2344" evidence="1">
    <location>
        <begin position="2"/>
        <end position="185"/>
    </location>
</feature>
<gene>
    <name evidence="2" type="ORF">DFR64_0719</name>
</gene>
<evidence type="ECO:0000313" key="3">
    <source>
        <dbReference type="Proteomes" id="UP000256388"/>
    </source>
</evidence>
<dbReference type="AlphaFoldDB" id="A0A347ZTE2"/>
<dbReference type="RefSeq" id="WP_116224006.1">
    <property type="nucleotide sequence ID" value="NZ_AP018437.1"/>
</dbReference>
<dbReference type="NCBIfam" id="TIGR03936">
    <property type="entry name" value="sam_1_link_chp"/>
    <property type="match status" value="1"/>
</dbReference>
<protein>
    <submittedName>
        <fullName evidence="2">Radical SAM-linked protein</fullName>
    </submittedName>
</protein>
<accession>A0A347ZTE2</accession>
<organism evidence="2 3">
    <name type="scientific">Pelolinea submarina</name>
    <dbReference type="NCBI Taxonomy" id="913107"/>
    <lineage>
        <taxon>Bacteria</taxon>
        <taxon>Bacillati</taxon>
        <taxon>Chloroflexota</taxon>
        <taxon>Anaerolineae</taxon>
        <taxon>Anaerolineales</taxon>
        <taxon>Anaerolineaceae</taxon>
        <taxon>Pelolinea</taxon>
    </lineage>
</organism>
<evidence type="ECO:0000259" key="1">
    <source>
        <dbReference type="Pfam" id="PF10105"/>
    </source>
</evidence>
<evidence type="ECO:0000313" key="2">
    <source>
        <dbReference type="EMBL" id="REG10852.1"/>
    </source>
</evidence>
<dbReference type="OrthoDB" id="9780488at2"/>
<dbReference type="InterPro" id="IPR018768">
    <property type="entry name" value="DUF2344"/>
</dbReference>
<sequence>MRIRITYRKTGALLYTSTLDVQTIWERSVRRAGLILQYSQGFHPQPRIQIANPLPLGFVGAQELIDIWLDDERKPEEIKDLLNKSVPEGIYITEVNTIEENGPSLPKQIDASTYSVELLNSDDSIEKIQASTEIMLLKDSLPRVRNRKSYDLRPLIQEMSVQTNPDGKIVIFLKMPSNSSQTGRPEEVMAELGIPLENFRITRTSLVFLEKYA</sequence>
<comment type="caution">
    <text evidence="2">The sequence shown here is derived from an EMBL/GenBank/DDBJ whole genome shotgun (WGS) entry which is preliminary data.</text>
</comment>
<dbReference type="Proteomes" id="UP000256388">
    <property type="component" value="Unassembled WGS sequence"/>
</dbReference>
<dbReference type="Pfam" id="PF10105">
    <property type="entry name" value="DUF2344"/>
    <property type="match status" value="1"/>
</dbReference>